<accession>A0ABW0GCV6</accession>
<sequence length="269" mass="28522">MQISIVTVIDVETALIEGTLDNNAYVVDNTQNFAVPGDTSGGLSTQVIGVHNVDGSQAAEAVLNWITIGVSGVPNTLPRAFHHRHRAAESNARLLTAIKAARTPNAIAKLLGDHENGQRSPSLHVRNRDGEERTLHGTVMNSHGEAVDKFDLAAAGNLPPVVTNIYGPAVDQGVMYPALYGSPDVYTEGWYWSASVDTSKVGQHVYTLDVVLHEPVEEKGRVLWVPRTFTQTSSITVIQALNVNGFTGCVAPGVLPMVPAASICAGGAL</sequence>
<dbReference type="RefSeq" id="WP_376997043.1">
    <property type="nucleotide sequence ID" value="NZ_JBHSLC010000044.1"/>
</dbReference>
<keyword evidence="2" id="KW-1185">Reference proteome</keyword>
<protein>
    <submittedName>
        <fullName evidence="1">Uncharacterized protein</fullName>
    </submittedName>
</protein>
<reference evidence="2" key="1">
    <citation type="journal article" date="2019" name="Int. J. Syst. Evol. Microbiol.">
        <title>The Global Catalogue of Microorganisms (GCM) 10K type strain sequencing project: providing services to taxonomists for standard genome sequencing and annotation.</title>
        <authorList>
            <consortium name="The Broad Institute Genomics Platform"/>
            <consortium name="The Broad Institute Genome Sequencing Center for Infectious Disease"/>
            <person name="Wu L."/>
            <person name="Ma J."/>
        </authorList>
    </citation>
    <scope>NUCLEOTIDE SEQUENCE [LARGE SCALE GENOMIC DNA]</scope>
    <source>
        <strain evidence="2">CCUG 58760</strain>
    </source>
</reference>
<evidence type="ECO:0000313" key="2">
    <source>
        <dbReference type="Proteomes" id="UP001596166"/>
    </source>
</evidence>
<proteinExistence type="predicted"/>
<name>A0ABW0GCV6_9PROT</name>
<dbReference type="EMBL" id="JBHSLC010000044">
    <property type="protein sequence ID" value="MFC5357413.1"/>
    <property type="molecule type" value="Genomic_DNA"/>
</dbReference>
<comment type="caution">
    <text evidence="1">The sequence shown here is derived from an EMBL/GenBank/DDBJ whole genome shotgun (WGS) entry which is preliminary data.</text>
</comment>
<evidence type="ECO:0000313" key="1">
    <source>
        <dbReference type="EMBL" id="MFC5357413.1"/>
    </source>
</evidence>
<organism evidence="1 2">
    <name type="scientific">Azospirillum himalayense</name>
    <dbReference type="NCBI Taxonomy" id="654847"/>
    <lineage>
        <taxon>Bacteria</taxon>
        <taxon>Pseudomonadati</taxon>
        <taxon>Pseudomonadota</taxon>
        <taxon>Alphaproteobacteria</taxon>
        <taxon>Rhodospirillales</taxon>
        <taxon>Azospirillaceae</taxon>
        <taxon>Azospirillum</taxon>
    </lineage>
</organism>
<dbReference type="Proteomes" id="UP001596166">
    <property type="component" value="Unassembled WGS sequence"/>
</dbReference>
<gene>
    <name evidence="1" type="ORF">ACFPMG_20590</name>
</gene>